<keyword evidence="1" id="KW-0472">Membrane</keyword>
<dbReference type="EMBL" id="LAZR01008915">
    <property type="protein sequence ID" value="KKM75781.1"/>
    <property type="molecule type" value="Genomic_DNA"/>
</dbReference>
<sequence>MRKTKLVSLLIFSALIFGAIGSAVAYQEYLYRWVDDGDGGTHGGCHHDESVPSVLGTLVLTVNETGSLSPGQAFTLEIDILNFTEATVDPYTRSGAGRVSVGLPGYLGDNAKFTLSLNHQTLNRGEKLDDWGSYDPSDTDNVFELFAPMEAGTFDLYAVVMAAMNQTDKESYNITFIQDSVQITVVATSETGGDGTISGGLLTIIVGSTFVASTILILRVKKRARKREL</sequence>
<reference evidence="2" key="1">
    <citation type="journal article" date="2015" name="Nature">
        <title>Complex archaea that bridge the gap between prokaryotes and eukaryotes.</title>
        <authorList>
            <person name="Spang A."/>
            <person name="Saw J.H."/>
            <person name="Jorgensen S.L."/>
            <person name="Zaremba-Niedzwiedzka K."/>
            <person name="Martijn J."/>
            <person name="Lind A.E."/>
            <person name="van Eijk R."/>
            <person name="Schleper C."/>
            <person name="Guy L."/>
            <person name="Ettema T.J."/>
        </authorList>
    </citation>
    <scope>NUCLEOTIDE SEQUENCE</scope>
</reference>
<feature type="transmembrane region" description="Helical" evidence="1">
    <location>
        <begin position="197"/>
        <end position="218"/>
    </location>
</feature>
<evidence type="ECO:0000313" key="2">
    <source>
        <dbReference type="EMBL" id="KKM75781.1"/>
    </source>
</evidence>
<keyword evidence="1" id="KW-0812">Transmembrane</keyword>
<dbReference type="AlphaFoldDB" id="A0A0F9KM12"/>
<keyword evidence="1" id="KW-1133">Transmembrane helix</keyword>
<comment type="caution">
    <text evidence="2">The sequence shown here is derived from an EMBL/GenBank/DDBJ whole genome shotgun (WGS) entry which is preliminary data.</text>
</comment>
<name>A0A0F9KM12_9ZZZZ</name>
<protein>
    <submittedName>
        <fullName evidence="2">Uncharacterized protein</fullName>
    </submittedName>
</protein>
<proteinExistence type="predicted"/>
<organism evidence="2">
    <name type="scientific">marine sediment metagenome</name>
    <dbReference type="NCBI Taxonomy" id="412755"/>
    <lineage>
        <taxon>unclassified sequences</taxon>
        <taxon>metagenomes</taxon>
        <taxon>ecological metagenomes</taxon>
    </lineage>
</organism>
<gene>
    <name evidence="2" type="ORF">LCGC14_1386780</name>
</gene>
<evidence type="ECO:0000256" key="1">
    <source>
        <dbReference type="SAM" id="Phobius"/>
    </source>
</evidence>
<accession>A0A0F9KM12</accession>